<feature type="compositionally biased region" description="Pro residues" evidence="1">
    <location>
        <begin position="31"/>
        <end position="48"/>
    </location>
</feature>
<keyword evidence="4" id="KW-1185">Reference proteome</keyword>
<dbReference type="Pfam" id="PF12237">
    <property type="entry name" value="PCIF1_WW"/>
    <property type="match status" value="1"/>
</dbReference>
<feature type="region of interest" description="Disordered" evidence="1">
    <location>
        <begin position="94"/>
        <end position="155"/>
    </location>
</feature>
<evidence type="ECO:0000313" key="4">
    <source>
        <dbReference type="Proteomes" id="UP000183832"/>
    </source>
</evidence>
<dbReference type="PANTHER" id="PTHR21727">
    <property type="entry name" value="PHOSPHORYLATED CTD INTERACTING FACTOR 1"/>
    <property type="match status" value="1"/>
</dbReference>
<dbReference type="PROSITE" id="PS50020">
    <property type="entry name" value="WW_DOMAIN_2"/>
    <property type="match status" value="1"/>
</dbReference>
<name>A0A1J1HEA4_9DIPT</name>
<dbReference type="OrthoDB" id="193787at2759"/>
<evidence type="ECO:0000313" key="3">
    <source>
        <dbReference type="EMBL" id="CRK86325.1"/>
    </source>
</evidence>
<dbReference type="CDD" id="cd00201">
    <property type="entry name" value="WW"/>
    <property type="match status" value="1"/>
</dbReference>
<dbReference type="PANTHER" id="PTHR21727:SF0">
    <property type="entry name" value="MRNA (2'-O-METHYLADENOSINE-N(6)-)-METHYLTRANSFERASE"/>
    <property type="match status" value="1"/>
</dbReference>
<dbReference type="SMART" id="SM00456">
    <property type="entry name" value="WW"/>
    <property type="match status" value="1"/>
</dbReference>
<dbReference type="GO" id="GO:0005634">
    <property type="term" value="C:nucleus"/>
    <property type="evidence" value="ECO:0007669"/>
    <property type="project" value="TreeGrafter"/>
</dbReference>
<feature type="domain" description="WW" evidence="2">
    <location>
        <begin position="60"/>
        <end position="94"/>
    </location>
</feature>
<dbReference type="Proteomes" id="UP000183832">
    <property type="component" value="Unassembled WGS sequence"/>
</dbReference>
<dbReference type="FunFam" id="2.20.70.10:FF:000036">
    <property type="entry name" value="Phosphorylated CTD-interacting factor 1"/>
    <property type="match status" value="1"/>
</dbReference>
<feature type="region of interest" description="Disordered" evidence="1">
    <location>
        <begin position="1"/>
        <end position="59"/>
    </location>
</feature>
<accession>A0A1J1HEA4</accession>
<dbReference type="SUPFAM" id="SSF51045">
    <property type="entry name" value="WW domain"/>
    <property type="match status" value="1"/>
</dbReference>
<feature type="compositionally biased region" description="Polar residues" evidence="1">
    <location>
        <begin position="104"/>
        <end position="114"/>
    </location>
</feature>
<dbReference type="GO" id="GO:0016422">
    <property type="term" value="F:mRNA (2'-O-methyladenosine-N6-)-methyltransferase activity"/>
    <property type="evidence" value="ECO:0007669"/>
    <property type="project" value="InterPro"/>
</dbReference>
<feature type="compositionally biased region" description="Low complexity" evidence="1">
    <location>
        <begin position="136"/>
        <end position="153"/>
    </location>
</feature>
<dbReference type="AlphaFoldDB" id="A0A1J1HEA4"/>
<feature type="compositionally biased region" description="Polar residues" evidence="1">
    <location>
        <begin position="1"/>
        <end position="14"/>
    </location>
</feature>
<dbReference type="InterPro" id="IPR001202">
    <property type="entry name" value="WW_dom"/>
</dbReference>
<proteinExistence type="predicted"/>
<dbReference type="InterPro" id="IPR036020">
    <property type="entry name" value="WW_dom_sf"/>
</dbReference>
<organism evidence="3 4">
    <name type="scientific">Clunio marinus</name>
    <dbReference type="NCBI Taxonomy" id="568069"/>
    <lineage>
        <taxon>Eukaryota</taxon>
        <taxon>Metazoa</taxon>
        <taxon>Ecdysozoa</taxon>
        <taxon>Arthropoda</taxon>
        <taxon>Hexapoda</taxon>
        <taxon>Insecta</taxon>
        <taxon>Pterygota</taxon>
        <taxon>Neoptera</taxon>
        <taxon>Endopterygota</taxon>
        <taxon>Diptera</taxon>
        <taxon>Nematocera</taxon>
        <taxon>Chironomoidea</taxon>
        <taxon>Chironomidae</taxon>
        <taxon>Clunio</taxon>
    </lineage>
</organism>
<sequence>MNISAKNDAGSSAWEQLAASPNHEHPIRQQPQPPPPPSAVKQPPPTDLKPPEYGEELHPELVRQGWKKFWSKRENRPYYWNKTTNESLWETPMLNKFDPLTDPLQLSNPNGQNSPHSPLPGPSKQPPKPPLKRNLSQQGGQQTPQQNQSSQPPMKKFVLAGPWDLEVQSNVYIYNRPPSHLLHPNPEIEYMRGVAALKLFQTYENLCQQRESIKAPKGSFNRWLMERKVIDRGYDPILPSQCNTEVSPSMYREIIHDIPIKLVKPKFTSDARKQLSRYAEAAVHIIENRPAPAESKKIVKWNAEETFEWLRRTVGSSYEDFQDRLDHLKRQCEPHLIDTVKGSVEALCTKIYTLSAEHVKKIRDRHVQLLKENGLNDPTPAVPPGHRKEEICSPIQFALPPIRLPVVDYQFERDHINVKYTYPTAQAPDTHTLNMTHLQKLEQLYRYNCDDNFSLFIPRLYCMLKRYSTFLGNYSPVQQESEESQTSIPASVFNCLNVHFGVTFECFASPLNCYFRQYCSAFGDTDSYFGSRGPFLDFFPTRGSFQANPPYCEELIDATLQHIDRLLSDSSYPLSFIVFLPDYKDKPLKCLSRIEDSPYKRKLLVVPAMEHEYRHGYQHVLQKSEINVKSVTATLVVWLQNENGFNMYKPSDAAIDAFLESYRPGRDKNSDSLSVDNAITATSNNNNSEVNKAT</sequence>
<dbReference type="InterPro" id="IPR039881">
    <property type="entry name" value="PCIF1-like"/>
</dbReference>
<feature type="compositionally biased region" description="Basic and acidic residues" evidence="1">
    <location>
        <begin position="49"/>
        <end position="59"/>
    </location>
</feature>
<evidence type="ECO:0000259" key="2">
    <source>
        <dbReference type="PROSITE" id="PS50020"/>
    </source>
</evidence>
<dbReference type="GO" id="GO:0099122">
    <property type="term" value="F:RNA polymerase II C-terminal domain binding"/>
    <property type="evidence" value="ECO:0007669"/>
    <property type="project" value="InterPro"/>
</dbReference>
<dbReference type="InterPro" id="IPR022035">
    <property type="entry name" value="PCIF1_WW"/>
</dbReference>
<reference evidence="3 4" key="1">
    <citation type="submission" date="2015-04" db="EMBL/GenBank/DDBJ databases">
        <authorList>
            <person name="Syromyatnikov M.Y."/>
            <person name="Popov V.N."/>
        </authorList>
    </citation>
    <scope>NUCLEOTIDE SEQUENCE [LARGE SCALE GENOMIC DNA]</scope>
</reference>
<feature type="compositionally biased region" description="Pro residues" evidence="1">
    <location>
        <begin position="117"/>
        <end position="129"/>
    </location>
</feature>
<dbReference type="EMBL" id="CVRI01000001">
    <property type="protein sequence ID" value="CRK86325.1"/>
    <property type="molecule type" value="Genomic_DNA"/>
</dbReference>
<dbReference type="Pfam" id="PF00397">
    <property type="entry name" value="WW"/>
    <property type="match status" value="1"/>
</dbReference>
<protein>
    <submittedName>
        <fullName evidence="3">CLUMA_CG000170, isoform A</fullName>
    </submittedName>
</protein>
<gene>
    <name evidence="3" type="ORF">CLUMA_CG000170</name>
</gene>
<dbReference type="Gene3D" id="2.20.70.10">
    <property type="match status" value="1"/>
</dbReference>
<evidence type="ECO:0000256" key="1">
    <source>
        <dbReference type="SAM" id="MobiDB-lite"/>
    </source>
</evidence>